<name>A0ABP3JXV9_9BACI</name>
<evidence type="ECO:0000313" key="9">
    <source>
        <dbReference type="EMBL" id="GAA0466789.1"/>
    </source>
</evidence>
<evidence type="ECO:0000256" key="1">
    <source>
        <dbReference type="ARBA" id="ARBA00004651"/>
    </source>
</evidence>
<dbReference type="PANTHER" id="PTHR23513">
    <property type="entry name" value="INTEGRAL MEMBRANE EFFLUX PROTEIN-RELATED"/>
    <property type="match status" value="1"/>
</dbReference>
<feature type="transmembrane region" description="Helical" evidence="7">
    <location>
        <begin position="92"/>
        <end position="122"/>
    </location>
</feature>
<dbReference type="EMBL" id="BAAACZ010000018">
    <property type="protein sequence ID" value="GAA0466789.1"/>
    <property type="molecule type" value="Genomic_DNA"/>
</dbReference>
<evidence type="ECO:0000313" key="10">
    <source>
        <dbReference type="Proteomes" id="UP001500740"/>
    </source>
</evidence>
<dbReference type="InterPro" id="IPR036259">
    <property type="entry name" value="MFS_trans_sf"/>
</dbReference>
<evidence type="ECO:0000256" key="6">
    <source>
        <dbReference type="ARBA" id="ARBA00023136"/>
    </source>
</evidence>
<dbReference type="SUPFAM" id="SSF103473">
    <property type="entry name" value="MFS general substrate transporter"/>
    <property type="match status" value="1"/>
</dbReference>
<feature type="transmembrane region" description="Helical" evidence="7">
    <location>
        <begin position="352"/>
        <end position="378"/>
    </location>
</feature>
<feature type="transmembrane region" description="Helical" evidence="7">
    <location>
        <begin position="384"/>
        <end position="403"/>
    </location>
</feature>
<dbReference type="Proteomes" id="UP001500740">
    <property type="component" value="Unassembled WGS sequence"/>
</dbReference>
<evidence type="ECO:0000256" key="4">
    <source>
        <dbReference type="ARBA" id="ARBA00022692"/>
    </source>
</evidence>
<feature type="transmembrane region" description="Helical" evidence="7">
    <location>
        <begin position="315"/>
        <end position="340"/>
    </location>
</feature>
<keyword evidence="3" id="KW-1003">Cell membrane</keyword>
<feature type="transmembrane region" description="Helical" evidence="7">
    <location>
        <begin position="176"/>
        <end position="195"/>
    </location>
</feature>
<accession>A0ABP3JXV9</accession>
<gene>
    <name evidence="9" type="ORF">GCM10008935_23390</name>
</gene>
<dbReference type="PROSITE" id="PS50850">
    <property type="entry name" value="MFS"/>
    <property type="match status" value="1"/>
</dbReference>
<feature type="transmembrane region" description="Helical" evidence="7">
    <location>
        <begin position="292"/>
        <end position="309"/>
    </location>
</feature>
<dbReference type="InterPro" id="IPR011701">
    <property type="entry name" value="MFS"/>
</dbReference>
<dbReference type="InterPro" id="IPR020846">
    <property type="entry name" value="MFS_dom"/>
</dbReference>
<proteinExistence type="predicted"/>
<comment type="subcellular location">
    <subcellularLocation>
        <location evidence="1">Cell membrane</location>
        <topology evidence="1">Multi-pass membrane protein</topology>
    </subcellularLocation>
</comment>
<organism evidence="9 10">
    <name type="scientific">Alkalibacillus silvisoli</name>
    <dbReference type="NCBI Taxonomy" id="392823"/>
    <lineage>
        <taxon>Bacteria</taxon>
        <taxon>Bacillati</taxon>
        <taxon>Bacillota</taxon>
        <taxon>Bacilli</taxon>
        <taxon>Bacillales</taxon>
        <taxon>Bacillaceae</taxon>
        <taxon>Alkalibacillus</taxon>
    </lineage>
</organism>
<evidence type="ECO:0000256" key="5">
    <source>
        <dbReference type="ARBA" id="ARBA00022989"/>
    </source>
</evidence>
<evidence type="ECO:0000256" key="2">
    <source>
        <dbReference type="ARBA" id="ARBA00022448"/>
    </source>
</evidence>
<keyword evidence="4 7" id="KW-0812">Transmembrane</keyword>
<feature type="transmembrane region" description="Helical" evidence="7">
    <location>
        <begin position="225"/>
        <end position="242"/>
    </location>
</feature>
<feature type="transmembrane region" description="Helical" evidence="7">
    <location>
        <begin position="18"/>
        <end position="39"/>
    </location>
</feature>
<dbReference type="Pfam" id="PF07690">
    <property type="entry name" value="MFS_1"/>
    <property type="match status" value="1"/>
</dbReference>
<evidence type="ECO:0000256" key="3">
    <source>
        <dbReference type="ARBA" id="ARBA00022475"/>
    </source>
</evidence>
<keyword evidence="10" id="KW-1185">Reference proteome</keyword>
<feature type="transmembrane region" description="Helical" evidence="7">
    <location>
        <begin position="262"/>
        <end position="285"/>
    </location>
</feature>
<evidence type="ECO:0000259" key="8">
    <source>
        <dbReference type="PROSITE" id="PS50850"/>
    </source>
</evidence>
<sequence length="410" mass="44877">MAEVSGESHAPLFRNRSFILFFLTFFASSLSVAFFLFTVNWYVVDYLRLEVMLGIVFFATSIPRLLFMLIGGAIADRVNKATVMLVSDFTKAVLLLAVIGLLVFDLLSIWVLVGLAFLFGLLDAFFWPASSSLFPSIVDREQLTRANAIVQTTQRSSIIVGPLLAGLVIGFGSYELMFGIVSLMLLIAAVIDMFLRRNVNKDIELEQASIWGAITDGIRYVKQSSFLLTLMLTSVSLNLFLSGPMQVGLPIFARNVLDGDEFTYSLLSGLLGVGMLIGAIIVGIINIKRRRGLVSLGGIMALGVFMVSFSLTGELWLSLLFIGLVGLTMAIIDVPLISAIQAHTDEEYLGRMMSLISFSSMGLLPVSFLLTSMFISLGFAIEEIIFVASCCLLMVGLIVVIFTKSIRQID</sequence>
<dbReference type="Gene3D" id="1.20.1250.20">
    <property type="entry name" value="MFS general substrate transporter like domains"/>
    <property type="match status" value="1"/>
</dbReference>
<evidence type="ECO:0000256" key="7">
    <source>
        <dbReference type="SAM" id="Phobius"/>
    </source>
</evidence>
<protein>
    <submittedName>
        <fullName evidence="9">MFS transporter</fullName>
    </submittedName>
</protein>
<dbReference type="PANTHER" id="PTHR23513:SF6">
    <property type="entry name" value="MAJOR FACILITATOR SUPERFAMILY ASSOCIATED DOMAIN-CONTAINING PROTEIN"/>
    <property type="match status" value="1"/>
</dbReference>
<dbReference type="CDD" id="cd06173">
    <property type="entry name" value="MFS_MefA_like"/>
    <property type="match status" value="1"/>
</dbReference>
<keyword evidence="6 7" id="KW-0472">Membrane</keyword>
<reference evidence="10" key="1">
    <citation type="journal article" date="2019" name="Int. J. Syst. Evol. Microbiol.">
        <title>The Global Catalogue of Microorganisms (GCM) 10K type strain sequencing project: providing services to taxonomists for standard genome sequencing and annotation.</title>
        <authorList>
            <consortium name="The Broad Institute Genomics Platform"/>
            <consortium name="The Broad Institute Genome Sequencing Center for Infectious Disease"/>
            <person name="Wu L."/>
            <person name="Ma J."/>
        </authorList>
    </citation>
    <scope>NUCLEOTIDE SEQUENCE [LARGE SCALE GENOMIC DNA]</scope>
    <source>
        <strain evidence="10">JCM 14193</strain>
    </source>
</reference>
<feature type="domain" description="Major facilitator superfamily (MFS) profile" evidence="8">
    <location>
        <begin position="17"/>
        <end position="408"/>
    </location>
</feature>
<keyword evidence="5 7" id="KW-1133">Transmembrane helix</keyword>
<feature type="transmembrane region" description="Helical" evidence="7">
    <location>
        <begin position="51"/>
        <end position="71"/>
    </location>
</feature>
<keyword evidence="2" id="KW-0813">Transport</keyword>
<comment type="caution">
    <text evidence="9">The sequence shown here is derived from an EMBL/GenBank/DDBJ whole genome shotgun (WGS) entry which is preliminary data.</text>
</comment>